<dbReference type="AlphaFoldDB" id="A0A4R1RU68"/>
<dbReference type="FunFam" id="3.30.870.10:FF:000001">
    <property type="entry name" value="Polyphosphate kinase"/>
    <property type="match status" value="1"/>
</dbReference>
<feature type="active site" description="Phosphohistidine intermediate" evidence="8">
    <location>
        <position position="455"/>
    </location>
</feature>
<dbReference type="GO" id="GO:0008976">
    <property type="term" value="F:polyphosphate kinase activity"/>
    <property type="evidence" value="ECO:0007669"/>
    <property type="project" value="UniProtKB-UniRule"/>
</dbReference>
<evidence type="ECO:0000259" key="14">
    <source>
        <dbReference type="Pfam" id="PF17941"/>
    </source>
</evidence>
<evidence type="ECO:0000259" key="12">
    <source>
        <dbReference type="Pfam" id="PF13089"/>
    </source>
</evidence>
<dbReference type="Gene3D" id="3.30.1840.10">
    <property type="entry name" value="Polyphosphate kinase middle domain"/>
    <property type="match status" value="1"/>
</dbReference>
<comment type="function">
    <text evidence="8 9">Catalyzes the reversible transfer of the terminal phosphate of ATP to form a long-chain polyphosphate (polyP).</text>
</comment>
<reference evidence="15 16" key="1">
    <citation type="submission" date="2019-03" db="EMBL/GenBank/DDBJ databases">
        <title>Genomic Encyclopedia of Type Strains, Phase IV (KMG-IV): sequencing the most valuable type-strain genomes for metagenomic binning, comparative biology and taxonomic classification.</title>
        <authorList>
            <person name="Goeker M."/>
        </authorList>
    </citation>
    <scope>NUCLEOTIDE SEQUENCE [LARGE SCALE GENOMIC DNA]</scope>
    <source>
        <strain evidence="15 16">LX-B</strain>
    </source>
</reference>
<dbReference type="NCBIfam" id="NF003918">
    <property type="entry name" value="PRK05443.1-2"/>
    <property type="match status" value="1"/>
</dbReference>
<dbReference type="NCBIfam" id="TIGR03705">
    <property type="entry name" value="poly_P_kin"/>
    <property type="match status" value="1"/>
</dbReference>
<evidence type="ECO:0000256" key="9">
    <source>
        <dbReference type="RuleBase" id="RU003800"/>
    </source>
</evidence>
<feature type="domain" description="Polyphosphate kinase C-terminal" evidence="13">
    <location>
        <begin position="523"/>
        <end position="696"/>
    </location>
</feature>
<sequence length="731" mass="82348">MRFPKLYSLQPTTTPHSDTPDSGLLINRELSWVRFNLRVLEEALDPAKPLLERVKFLAIFANNLDEFFMIRISGLHQQIRSQTVSHSPDGLSPLEQLNQVNQELSLCLNRFAECWHRDLLPQLWEKGIRINCYDRLQPEQRRALRRYFQQEIFPVLTPLAFDPGHPFPHISNLSLNLAFVVTDPASGAEKFARLKVPDLLPRFLPLPDADCDAAAPGETADFIWLEEVIAANADLLFPGMQIEAAYPFRVTRDADLTIEEDEASDLLETIQESVEMRQFGSVVRLEITRAMPERIRSLLLENLDLAPYQLYTVDCPLGMAALMELAKLDRPDLKDAPFTPRLPEFLSRGESIFGALQRRDILLYHPYDSFNPVVEFIREAARDPQVLAIKQTLYRVGANSPIVDALLEARENGKQVAVLVELKARFDEENNILWAQALEQAGVHVVYGLMGLKTHAKMCLVVRKEPGGLVRYVHLGTGNYNPVTARLYTDLSYFSRDPALGSDVSDLFNAITGYSHKSDYQKLIAAPAALRRQILARIEREIENHRQNGGGYLAFKMNSLVDPECIRALYRASQAGVRVELQVRSICCLRPGVPGVSENIRVTSIVGRLLEHARIYYFRNGGADEVLLGSADLMPRNLDRRVEVLFPVTDAALREMLIHGILQLHLRDNCQSRLLLPTGQYQRIAPGPDEVPLNSQQWLMENDWFTAEPAGPRWAAAAQEAAAAGEPGASQ</sequence>
<keyword evidence="3 8" id="KW-0479">Metal-binding</keyword>
<dbReference type="SUPFAM" id="SSF143724">
    <property type="entry name" value="PHP14-like"/>
    <property type="match status" value="1"/>
</dbReference>
<feature type="binding site" evidence="8">
    <location>
        <position position="488"/>
    </location>
    <ligand>
        <name>ATP</name>
        <dbReference type="ChEBI" id="CHEBI:30616"/>
    </ligand>
</feature>
<proteinExistence type="inferred from homology"/>
<evidence type="ECO:0000256" key="4">
    <source>
        <dbReference type="ARBA" id="ARBA00022741"/>
    </source>
</evidence>
<dbReference type="SUPFAM" id="SSF56024">
    <property type="entry name" value="Phospholipase D/nuclease"/>
    <property type="match status" value="2"/>
</dbReference>
<comment type="caution">
    <text evidence="15">The sequence shown here is derived from an EMBL/GenBank/DDBJ whole genome shotgun (WGS) entry which is preliminary data.</text>
</comment>
<comment type="PTM">
    <text evidence="8 9">An intermediate of this reaction is the autophosphorylated ppk in which a phosphate is covalently linked to a histidine residue through a N-P bond.</text>
</comment>
<dbReference type="RefSeq" id="WP_132014194.1">
    <property type="nucleotide sequence ID" value="NZ_SLUN01000010.1"/>
</dbReference>
<dbReference type="Pfam" id="PF13089">
    <property type="entry name" value="PP_kinase_N"/>
    <property type="match status" value="1"/>
</dbReference>
<dbReference type="InterPro" id="IPR041108">
    <property type="entry name" value="PP_kinase_C_1"/>
</dbReference>
<evidence type="ECO:0000313" key="16">
    <source>
        <dbReference type="Proteomes" id="UP000295008"/>
    </source>
</evidence>
<keyword evidence="5 8" id="KW-0418">Kinase</keyword>
<dbReference type="InterPro" id="IPR025200">
    <property type="entry name" value="PPK_C_dom2"/>
</dbReference>
<dbReference type="CDD" id="cd09165">
    <property type="entry name" value="PLDc_PaPPK1_C1_like"/>
    <property type="match status" value="1"/>
</dbReference>
<comment type="cofactor">
    <cofactor evidence="8">
        <name>Mg(2+)</name>
        <dbReference type="ChEBI" id="CHEBI:18420"/>
    </cofactor>
</comment>
<evidence type="ECO:0000259" key="13">
    <source>
        <dbReference type="Pfam" id="PF13090"/>
    </source>
</evidence>
<dbReference type="PIRSF" id="PIRSF015589">
    <property type="entry name" value="PP_kinase"/>
    <property type="match status" value="1"/>
</dbReference>
<feature type="binding site" evidence="8">
    <location>
        <position position="425"/>
    </location>
    <ligand>
        <name>Mg(2+)</name>
        <dbReference type="ChEBI" id="CHEBI:18420"/>
    </ligand>
</feature>
<protein>
    <recommendedName>
        <fullName evidence="8 9">Polyphosphate kinase</fullName>
        <ecNumber evidence="8 9">2.7.4.1</ecNumber>
    </recommendedName>
    <alternativeName>
        <fullName evidence="8">ATP-polyphosphate phosphotransferase</fullName>
    </alternativeName>
    <alternativeName>
        <fullName evidence="8">Polyphosphoric acid kinase</fullName>
    </alternativeName>
</protein>
<evidence type="ECO:0000256" key="1">
    <source>
        <dbReference type="ARBA" id="ARBA00022553"/>
    </source>
</evidence>
<evidence type="ECO:0000256" key="5">
    <source>
        <dbReference type="ARBA" id="ARBA00022777"/>
    </source>
</evidence>
<dbReference type="Pfam" id="PF02503">
    <property type="entry name" value="PP_kinase"/>
    <property type="match status" value="1"/>
</dbReference>
<dbReference type="PANTHER" id="PTHR30218">
    <property type="entry name" value="POLYPHOSPHATE KINASE"/>
    <property type="match status" value="1"/>
</dbReference>
<keyword evidence="7 8" id="KW-0460">Magnesium</keyword>
<dbReference type="Gene3D" id="3.30.870.10">
    <property type="entry name" value="Endonuclease Chain A"/>
    <property type="match status" value="2"/>
</dbReference>
<dbReference type="CDD" id="cd09168">
    <property type="entry name" value="PLDc_PaPPK1_C2_like"/>
    <property type="match status" value="1"/>
</dbReference>
<feature type="region of interest" description="Disordered" evidence="10">
    <location>
        <begin position="1"/>
        <end position="21"/>
    </location>
</feature>
<evidence type="ECO:0000256" key="8">
    <source>
        <dbReference type="HAMAP-Rule" id="MF_00347"/>
    </source>
</evidence>
<dbReference type="SUPFAM" id="SSF140356">
    <property type="entry name" value="PPK N-terminal domain-like"/>
    <property type="match status" value="1"/>
</dbReference>
<feature type="binding site" evidence="8">
    <location>
        <position position="584"/>
    </location>
    <ligand>
        <name>ATP</name>
        <dbReference type="ChEBI" id="CHEBI:30616"/>
    </ligand>
</feature>
<dbReference type="EC" id="2.7.4.1" evidence="8 9"/>
<dbReference type="InterPro" id="IPR024953">
    <property type="entry name" value="PP_kinase_middle"/>
</dbReference>
<evidence type="ECO:0000259" key="11">
    <source>
        <dbReference type="Pfam" id="PF02503"/>
    </source>
</evidence>
<dbReference type="NCBIfam" id="NF003921">
    <property type="entry name" value="PRK05443.2-2"/>
    <property type="match status" value="1"/>
</dbReference>
<keyword evidence="1 8" id="KW-0597">Phosphoprotein</keyword>
<dbReference type="Pfam" id="PF13090">
    <property type="entry name" value="PP_kinase_C"/>
    <property type="match status" value="1"/>
</dbReference>
<dbReference type="PANTHER" id="PTHR30218:SF0">
    <property type="entry name" value="POLYPHOSPHATE KINASE"/>
    <property type="match status" value="1"/>
</dbReference>
<keyword evidence="2 8" id="KW-0808">Transferase</keyword>
<feature type="domain" description="Polyphosphate kinase C-terminal" evidence="14">
    <location>
        <begin position="351"/>
        <end position="516"/>
    </location>
</feature>
<dbReference type="GO" id="GO:0006799">
    <property type="term" value="P:polyphosphate biosynthetic process"/>
    <property type="evidence" value="ECO:0007669"/>
    <property type="project" value="UniProtKB-UniRule"/>
</dbReference>
<evidence type="ECO:0000313" key="15">
    <source>
        <dbReference type="EMBL" id="TCL70108.1"/>
    </source>
</evidence>
<dbReference type="OrthoDB" id="9761456at2"/>
<feature type="domain" description="Polyphosphate kinase middle" evidence="11">
    <location>
        <begin position="139"/>
        <end position="325"/>
    </location>
</feature>
<dbReference type="InterPro" id="IPR025198">
    <property type="entry name" value="PPK_N_dom"/>
</dbReference>
<evidence type="ECO:0000256" key="7">
    <source>
        <dbReference type="ARBA" id="ARBA00022842"/>
    </source>
</evidence>
<dbReference type="GO" id="GO:0046872">
    <property type="term" value="F:metal ion binding"/>
    <property type="evidence" value="ECO:0007669"/>
    <property type="project" value="UniProtKB-KW"/>
</dbReference>
<dbReference type="Gene3D" id="1.20.58.310">
    <property type="entry name" value="Polyphosphate kinase N-terminal domain"/>
    <property type="match status" value="1"/>
</dbReference>
<dbReference type="EMBL" id="SLUN01000010">
    <property type="protein sequence ID" value="TCL70108.1"/>
    <property type="molecule type" value="Genomic_DNA"/>
</dbReference>
<dbReference type="GO" id="GO:0005524">
    <property type="term" value="F:ATP binding"/>
    <property type="evidence" value="ECO:0007669"/>
    <property type="project" value="UniProtKB-KW"/>
</dbReference>
<evidence type="ECO:0000256" key="10">
    <source>
        <dbReference type="SAM" id="MobiDB-lite"/>
    </source>
</evidence>
<evidence type="ECO:0000256" key="3">
    <source>
        <dbReference type="ARBA" id="ARBA00022723"/>
    </source>
</evidence>
<comment type="catalytic activity">
    <reaction evidence="8 9">
        <text>[phosphate](n) + ATP = [phosphate](n+1) + ADP</text>
        <dbReference type="Rhea" id="RHEA:19573"/>
        <dbReference type="Rhea" id="RHEA-COMP:9859"/>
        <dbReference type="Rhea" id="RHEA-COMP:14280"/>
        <dbReference type="ChEBI" id="CHEBI:16838"/>
        <dbReference type="ChEBI" id="CHEBI:30616"/>
        <dbReference type="ChEBI" id="CHEBI:456216"/>
        <dbReference type="EC" id="2.7.4.1"/>
    </reaction>
</comment>
<dbReference type="InterPro" id="IPR036830">
    <property type="entry name" value="PP_kinase_middle_dom_sf"/>
</dbReference>
<comment type="similarity">
    <text evidence="8 9">Belongs to the polyphosphate kinase 1 (PPK1) family.</text>
</comment>
<keyword evidence="6 8" id="KW-0067">ATP-binding</keyword>
<keyword evidence="4 8" id="KW-0547">Nucleotide-binding</keyword>
<name>A0A4R1RU68_HYDET</name>
<gene>
    <name evidence="8" type="primary">ppk</name>
    <name evidence="15" type="ORF">EDC14_101097</name>
</gene>
<organism evidence="15 16">
    <name type="scientific">Hydrogenispora ethanolica</name>
    <dbReference type="NCBI Taxonomy" id="1082276"/>
    <lineage>
        <taxon>Bacteria</taxon>
        <taxon>Bacillati</taxon>
        <taxon>Bacillota</taxon>
        <taxon>Hydrogenispora</taxon>
    </lineage>
</organism>
<feature type="binding site" evidence="8">
    <location>
        <position position="395"/>
    </location>
    <ligand>
        <name>Mg(2+)</name>
        <dbReference type="ChEBI" id="CHEBI:18420"/>
    </ligand>
</feature>
<feature type="compositionally biased region" description="Low complexity" evidence="10">
    <location>
        <begin position="11"/>
        <end position="21"/>
    </location>
</feature>
<feature type="binding site" evidence="8">
    <location>
        <position position="63"/>
    </location>
    <ligand>
        <name>ATP</name>
        <dbReference type="ChEBI" id="CHEBI:30616"/>
    </ligand>
</feature>
<dbReference type="Pfam" id="PF17941">
    <property type="entry name" value="PP_kinase_C_1"/>
    <property type="match status" value="1"/>
</dbReference>
<accession>A0A4R1RU68</accession>
<evidence type="ECO:0000256" key="6">
    <source>
        <dbReference type="ARBA" id="ARBA00022840"/>
    </source>
</evidence>
<dbReference type="GO" id="GO:0009358">
    <property type="term" value="C:polyphosphate kinase complex"/>
    <property type="evidence" value="ECO:0007669"/>
    <property type="project" value="InterPro"/>
</dbReference>
<dbReference type="InterPro" id="IPR003414">
    <property type="entry name" value="PP_kinase"/>
</dbReference>
<evidence type="ECO:0000256" key="2">
    <source>
        <dbReference type="ARBA" id="ARBA00022679"/>
    </source>
</evidence>
<dbReference type="Proteomes" id="UP000295008">
    <property type="component" value="Unassembled WGS sequence"/>
</dbReference>
<keyword evidence="16" id="KW-1185">Reference proteome</keyword>
<dbReference type="NCBIfam" id="NF003917">
    <property type="entry name" value="PRK05443.1-1"/>
    <property type="match status" value="1"/>
</dbReference>
<dbReference type="InterPro" id="IPR036832">
    <property type="entry name" value="PPK_N_dom_sf"/>
</dbReference>
<feature type="binding site" evidence="8">
    <location>
        <position position="612"/>
    </location>
    <ligand>
        <name>ATP</name>
        <dbReference type="ChEBI" id="CHEBI:30616"/>
    </ligand>
</feature>
<dbReference type="HAMAP" id="MF_00347">
    <property type="entry name" value="Polyphosphate_kinase"/>
    <property type="match status" value="1"/>
</dbReference>
<feature type="domain" description="Polyphosphate kinase N-terminal" evidence="12">
    <location>
        <begin position="26"/>
        <end position="130"/>
    </location>
</feature>